<keyword evidence="1" id="KW-0472">Membrane</keyword>
<keyword evidence="1" id="KW-1133">Transmembrane helix</keyword>
<evidence type="ECO:0000313" key="2">
    <source>
        <dbReference type="EMBL" id="KIJ32887.1"/>
    </source>
</evidence>
<dbReference type="HOGENOM" id="CLU_858344_0_0_1"/>
<dbReference type="EMBL" id="KN837220">
    <property type="protein sequence ID" value="KIJ32887.1"/>
    <property type="molecule type" value="Genomic_DNA"/>
</dbReference>
<proteinExistence type="predicted"/>
<reference evidence="2 3" key="1">
    <citation type="submission" date="2014-06" db="EMBL/GenBank/DDBJ databases">
        <title>Evolutionary Origins and Diversification of the Mycorrhizal Mutualists.</title>
        <authorList>
            <consortium name="DOE Joint Genome Institute"/>
            <consortium name="Mycorrhizal Genomics Consortium"/>
            <person name="Kohler A."/>
            <person name="Kuo A."/>
            <person name="Nagy L.G."/>
            <person name="Floudas D."/>
            <person name="Copeland A."/>
            <person name="Barry K.W."/>
            <person name="Cichocki N."/>
            <person name="Veneault-Fourrey C."/>
            <person name="LaButti K."/>
            <person name="Lindquist E.A."/>
            <person name="Lipzen A."/>
            <person name="Lundell T."/>
            <person name="Morin E."/>
            <person name="Murat C."/>
            <person name="Riley R."/>
            <person name="Ohm R."/>
            <person name="Sun H."/>
            <person name="Tunlid A."/>
            <person name="Henrissat B."/>
            <person name="Grigoriev I.V."/>
            <person name="Hibbett D.S."/>
            <person name="Martin F."/>
        </authorList>
    </citation>
    <scope>NUCLEOTIDE SEQUENCE [LARGE SCALE GENOMIC DNA]</scope>
    <source>
        <strain evidence="2 3">SS14</strain>
    </source>
</reference>
<dbReference type="OrthoDB" id="3041043at2759"/>
<dbReference type="Proteomes" id="UP000054279">
    <property type="component" value="Unassembled WGS sequence"/>
</dbReference>
<dbReference type="AlphaFoldDB" id="A0A0C9UUG3"/>
<keyword evidence="3" id="KW-1185">Reference proteome</keyword>
<organism evidence="2 3">
    <name type="scientific">Sphaerobolus stellatus (strain SS14)</name>
    <dbReference type="NCBI Taxonomy" id="990650"/>
    <lineage>
        <taxon>Eukaryota</taxon>
        <taxon>Fungi</taxon>
        <taxon>Dikarya</taxon>
        <taxon>Basidiomycota</taxon>
        <taxon>Agaricomycotina</taxon>
        <taxon>Agaricomycetes</taxon>
        <taxon>Phallomycetidae</taxon>
        <taxon>Geastrales</taxon>
        <taxon>Sphaerobolaceae</taxon>
        <taxon>Sphaerobolus</taxon>
    </lineage>
</organism>
<protein>
    <submittedName>
        <fullName evidence="2">Uncharacterized protein</fullName>
    </submittedName>
</protein>
<feature type="transmembrane region" description="Helical" evidence="1">
    <location>
        <begin position="166"/>
        <end position="187"/>
    </location>
</feature>
<evidence type="ECO:0000313" key="3">
    <source>
        <dbReference type="Proteomes" id="UP000054279"/>
    </source>
</evidence>
<name>A0A0C9UUG3_SPHS4</name>
<evidence type="ECO:0000256" key="1">
    <source>
        <dbReference type="SAM" id="Phobius"/>
    </source>
</evidence>
<accession>A0A0C9UUG3</accession>
<gene>
    <name evidence="2" type="ORF">M422DRAFT_52648</name>
</gene>
<sequence>MSAYYQLLFRNPVQQSVFRDIIVNIPPITDNILGYLAPYSLTQLAQTCQDIAVVIAEFSGQEQSIHELLSDFVQDPFAFRRLQAKTGCIISGLFPLQFFSKAQLPCSDIMILVRDGSWEIQRFLCSDGYTMENEIECCMQKTRRIFTCDEQGITWDTAEQKTMIHIIVSSIAIVMNIITALHAISLYPRATFEYKCGLVLHRIHRPDEPAAELLKKYQMLGFNLVHSGEDDIGRASALDCVYRRVGDDWSWVIRLQDNIFPSDLRHKAEEHDMSLFAMQWQLDTWHFPCRMKFRVLSRRPLLSHDYVIAHIPRRCCHLELGISH</sequence>
<keyword evidence="1" id="KW-0812">Transmembrane</keyword>